<accession>A0A6G1BU91</accession>
<comment type="caution">
    <text evidence="1">The sequence shown here is derived from an EMBL/GenBank/DDBJ whole genome shotgun (WGS) entry which is preliminary data.</text>
</comment>
<dbReference type="Proteomes" id="UP000479710">
    <property type="component" value="Unassembled WGS sequence"/>
</dbReference>
<evidence type="ECO:0000313" key="2">
    <source>
        <dbReference type="Proteomes" id="UP000479710"/>
    </source>
</evidence>
<dbReference type="OrthoDB" id="10630625at2759"/>
<name>A0A6G1BU91_9ORYZ</name>
<reference evidence="1 2" key="1">
    <citation type="submission" date="2019-11" db="EMBL/GenBank/DDBJ databases">
        <title>Whole genome sequence of Oryza granulata.</title>
        <authorList>
            <person name="Li W."/>
        </authorList>
    </citation>
    <scope>NUCLEOTIDE SEQUENCE [LARGE SCALE GENOMIC DNA]</scope>
    <source>
        <strain evidence="2">cv. Menghai</strain>
        <tissue evidence="1">Leaf</tissue>
    </source>
</reference>
<dbReference type="EMBL" id="SPHZ02000011">
    <property type="protein sequence ID" value="KAF0891224.1"/>
    <property type="molecule type" value="Genomic_DNA"/>
</dbReference>
<sequence length="63" mass="7325">GNYWSWTKLYLYHICWLSTDERKIGASLMNSELEDVTDIADSALTTNWMSAPRFDFEGKMLDS</sequence>
<keyword evidence="2" id="KW-1185">Reference proteome</keyword>
<gene>
    <name evidence="1" type="ORF">E2562_009404</name>
</gene>
<feature type="non-terminal residue" evidence="1">
    <location>
        <position position="1"/>
    </location>
</feature>
<protein>
    <submittedName>
        <fullName evidence="1">Uncharacterized protein</fullName>
    </submittedName>
</protein>
<proteinExistence type="predicted"/>
<organism evidence="1 2">
    <name type="scientific">Oryza meyeriana var. granulata</name>
    <dbReference type="NCBI Taxonomy" id="110450"/>
    <lineage>
        <taxon>Eukaryota</taxon>
        <taxon>Viridiplantae</taxon>
        <taxon>Streptophyta</taxon>
        <taxon>Embryophyta</taxon>
        <taxon>Tracheophyta</taxon>
        <taxon>Spermatophyta</taxon>
        <taxon>Magnoliopsida</taxon>
        <taxon>Liliopsida</taxon>
        <taxon>Poales</taxon>
        <taxon>Poaceae</taxon>
        <taxon>BOP clade</taxon>
        <taxon>Oryzoideae</taxon>
        <taxon>Oryzeae</taxon>
        <taxon>Oryzinae</taxon>
        <taxon>Oryza</taxon>
        <taxon>Oryza meyeriana</taxon>
    </lineage>
</organism>
<dbReference type="AlphaFoldDB" id="A0A6G1BU91"/>
<evidence type="ECO:0000313" key="1">
    <source>
        <dbReference type="EMBL" id="KAF0891224.1"/>
    </source>
</evidence>